<keyword evidence="1" id="KW-0614">Plasmid</keyword>
<organism evidence="1 2">
    <name type="scientific">Rhizobium ruizarguesonis</name>
    <dbReference type="NCBI Taxonomy" id="2081791"/>
    <lineage>
        <taxon>Bacteria</taxon>
        <taxon>Pseudomonadati</taxon>
        <taxon>Pseudomonadota</taxon>
        <taxon>Alphaproteobacteria</taxon>
        <taxon>Hyphomicrobiales</taxon>
        <taxon>Rhizobiaceae</taxon>
        <taxon>Rhizobium/Agrobacterium group</taxon>
        <taxon>Rhizobium</taxon>
    </lineage>
</organism>
<protein>
    <submittedName>
        <fullName evidence="1">ABC transporter permease</fullName>
    </submittedName>
</protein>
<geneLocation type="plasmid" evidence="1 2">
    <name>unnamed1</name>
</geneLocation>
<accession>A0ACD5EX36</accession>
<evidence type="ECO:0000313" key="1">
    <source>
        <dbReference type="EMBL" id="XKM43661.1"/>
    </source>
</evidence>
<proteinExistence type="predicted"/>
<reference evidence="1" key="1">
    <citation type="submission" date="2024-10" db="EMBL/GenBank/DDBJ databases">
        <title>Strain of Rhizobium-related bacteria isolated fromm roots of Vavilovia formosa.</title>
        <authorList>
            <person name="Kimeklis A."/>
            <person name="Afonin A."/>
        </authorList>
    </citation>
    <scope>NUCLEOTIDE SEQUENCE</scope>
    <source>
        <strain evidence="1">Vaf-46</strain>
    </source>
</reference>
<dbReference type="Proteomes" id="UP000078465">
    <property type="component" value="Plasmid unnamed1"/>
</dbReference>
<gene>
    <name evidence="1" type="ORF">A4U53_039730</name>
</gene>
<dbReference type="EMBL" id="CP171854">
    <property type="protein sequence ID" value="XKM43661.1"/>
    <property type="molecule type" value="Genomic_DNA"/>
</dbReference>
<sequence length="340" mass="35567">MRVKLTWEFFLAAVTIALIILGAITTRGFVTTFNLSQLAAGVSEKALIVLPMVLLIIAREIDLSVASILALASVIFGSLLAAGWPLWASIAVAIGAGGVLGAFNGFFVVVLGLPSLVVTLGTMALYRGGAYVLLGSGSINIFPVAFLNFGIDNIGPTAVPWTLLPFLILAPVFALVLQFMPVGRRIYALGASPDAALYSGITVNRIRFWLFTISGFVCAIAGIVYTARLANARANNAVGMELDIITIALLGGVSVFGGEGKLPAVLWALILIATVRNLLGLNQISGDAQGTVIGLLLIGSLLINNLAGSFAGIVQRTLSAGRAGDGATPFLPRYFRRRKP</sequence>
<evidence type="ECO:0000313" key="2">
    <source>
        <dbReference type="Proteomes" id="UP000078465"/>
    </source>
</evidence>
<name>A0ACD5EX36_9HYPH</name>